<dbReference type="NCBIfam" id="NF009855">
    <property type="entry name" value="PRK13321.1"/>
    <property type="match status" value="1"/>
</dbReference>
<evidence type="ECO:0000256" key="4">
    <source>
        <dbReference type="ARBA" id="ARBA00005225"/>
    </source>
</evidence>
<evidence type="ECO:0000256" key="15">
    <source>
        <dbReference type="ARBA" id="ARBA00040883"/>
    </source>
</evidence>
<feature type="binding site" evidence="16">
    <location>
        <begin position="10"/>
        <end position="17"/>
    </location>
    <ligand>
        <name>ATP</name>
        <dbReference type="ChEBI" id="CHEBI:30616"/>
    </ligand>
</feature>
<dbReference type="Proteomes" id="UP001286174">
    <property type="component" value="Unassembled WGS sequence"/>
</dbReference>
<evidence type="ECO:0000256" key="1">
    <source>
        <dbReference type="ARBA" id="ARBA00001206"/>
    </source>
</evidence>
<comment type="caution">
    <text evidence="17">The sequence shown here is derived from an EMBL/GenBank/DDBJ whole genome shotgun (WGS) entry which is preliminary data.</text>
</comment>
<feature type="binding site" evidence="16">
    <location>
        <begin position="111"/>
        <end position="114"/>
    </location>
    <ligand>
        <name>substrate</name>
    </ligand>
</feature>
<comment type="cofactor">
    <cofactor evidence="2">
        <name>K(+)</name>
        <dbReference type="ChEBI" id="CHEBI:29103"/>
    </cofactor>
</comment>
<keyword evidence="13 16" id="KW-0173">Coenzyme A biosynthesis</keyword>
<comment type="subunit">
    <text evidence="5 16">Homodimer.</text>
</comment>
<evidence type="ECO:0000256" key="12">
    <source>
        <dbReference type="ARBA" id="ARBA00022958"/>
    </source>
</evidence>
<dbReference type="EC" id="2.7.1.33" evidence="6 16"/>
<reference evidence="17 18" key="1">
    <citation type="submission" date="2022-03" db="EMBL/GenBank/DDBJ databases">
        <title>Novel taxa within the pig intestine.</title>
        <authorList>
            <person name="Wylensek D."/>
            <person name="Bishof K."/>
            <person name="Afrizal A."/>
            <person name="Clavel T."/>
        </authorList>
    </citation>
    <scope>NUCLEOTIDE SEQUENCE [LARGE SCALE GENOMIC DNA]</scope>
    <source>
        <strain evidence="17 18">CLA-KB-P133</strain>
    </source>
</reference>
<evidence type="ECO:0000256" key="2">
    <source>
        <dbReference type="ARBA" id="ARBA00001958"/>
    </source>
</evidence>
<dbReference type="GO" id="GO:0015937">
    <property type="term" value="P:coenzyme A biosynthetic process"/>
    <property type="evidence" value="ECO:0007669"/>
    <property type="project" value="UniProtKB-UniRule"/>
</dbReference>
<keyword evidence="11 16" id="KW-0067">ATP-binding</keyword>
<keyword evidence="8 16" id="KW-0808">Transferase</keyword>
<evidence type="ECO:0000256" key="9">
    <source>
        <dbReference type="ARBA" id="ARBA00022741"/>
    </source>
</evidence>
<feature type="binding site" evidence="16">
    <location>
        <position position="188"/>
    </location>
    <ligand>
        <name>substrate</name>
    </ligand>
</feature>
<feature type="binding site" evidence="16">
    <location>
        <position position="136"/>
    </location>
    <ligand>
        <name>ATP</name>
        <dbReference type="ChEBI" id="CHEBI:30616"/>
    </ligand>
</feature>
<comment type="function">
    <text evidence="16">Catalyzes the phosphorylation of pantothenate (Pan), the first step in CoA biosynthesis.</text>
</comment>
<dbReference type="InterPro" id="IPR004619">
    <property type="entry name" value="Type_III_PanK"/>
</dbReference>
<dbReference type="NCBIfam" id="TIGR00671">
    <property type="entry name" value="baf"/>
    <property type="match status" value="1"/>
</dbReference>
<comment type="subcellular location">
    <subcellularLocation>
        <location evidence="3 16">Cytoplasm</location>
    </subcellularLocation>
</comment>
<keyword evidence="9 16" id="KW-0547">Nucleotide-binding</keyword>
<evidence type="ECO:0000313" key="18">
    <source>
        <dbReference type="Proteomes" id="UP001286174"/>
    </source>
</evidence>
<dbReference type="SUPFAM" id="SSF53067">
    <property type="entry name" value="Actin-like ATPase domain"/>
    <property type="match status" value="2"/>
</dbReference>
<comment type="caution">
    <text evidence="16">Lacks conserved residue(s) required for the propagation of feature annotation.</text>
</comment>
<evidence type="ECO:0000256" key="6">
    <source>
        <dbReference type="ARBA" id="ARBA00012102"/>
    </source>
</evidence>
<dbReference type="GO" id="GO:0005737">
    <property type="term" value="C:cytoplasm"/>
    <property type="evidence" value="ECO:0007669"/>
    <property type="project" value="UniProtKB-SubCell"/>
</dbReference>
<dbReference type="PANTHER" id="PTHR34265">
    <property type="entry name" value="TYPE III PANTOTHENATE KINASE"/>
    <property type="match status" value="1"/>
</dbReference>
<dbReference type="Gene3D" id="3.30.420.40">
    <property type="match status" value="2"/>
</dbReference>
<comment type="catalytic activity">
    <reaction evidence="1 16">
        <text>(R)-pantothenate + ATP = (R)-4'-phosphopantothenate + ADP + H(+)</text>
        <dbReference type="Rhea" id="RHEA:16373"/>
        <dbReference type="ChEBI" id="CHEBI:10986"/>
        <dbReference type="ChEBI" id="CHEBI:15378"/>
        <dbReference type="ChEBI" id="CHEBI:29032"/>
        <dbReference type="ChEBI" id="CHEBI:30616"/>
        <dbReference type="ChEBI" id="CHEBI:456216"/>
        <dbReference type="EC" id="2.7.1.33"/>
    </reaction>
</comment>
<proteinExistence type="inferred from homology"/>
<organism evidence="17 18">
    <name type="scientific">Grylomicrobium aquisgranensis</name>
    <dbReference type="NCBI Taxonomy" id="2926318"/>
    <lineage>
        <taxon>Bacteria</taxon>
        <taxon>Bacillati</taxon>
        <taxon>Bacillota</taxon>
        <taxon>Erysipelotrichia</taxon>
        <taxon>Erysipelotrichales</taxon>
        <taxon>Erysipelotrichaceae</taxon>
        <taxon>Grylomicrobium</taxon>
    </lineage>
</organism>
<evidence type="ECO:0000256" key="5">
    <source>
        <dbReference type="ARBA" id="ARBA00011738"/>
    </source>
</evidence>
<gene>
    <name evidence="16" type="primary">coaX</name>
    <name evidence="17" type="ORF">MOZ60_10545</name>
</gene>
<dbReference type="GO" id="GO:0005524">
    <property type="term" value="F:ATP binding"/>
    <property type="evidence" value="ECO:0007669"/>
    <property type="project" value="UniProtKB-UniRule"/>
</dbReference>
<evidence type="ECO:0000313" key="17">
    <source>
        <dbReference type="EMBL" id="MDX8420523.1"/>
    </source>
</evidence>
<protein>
    <recommendedName>
        <fullName evidence="15 16">Type III pantothenate kinase</fullName>
        <ecNumber evidence="6 16">2.7.1.33</ecNumber>
    </recommendedName>
    <alternativeName>
        <fullName evidence="16">PanK-III</fullName>
    </alternativeName>
    <alternativeName>
        <fullName evidence="16">Pantothenic acid kinase</fullName>
    </alternativeName>
</protein>
<dbReference type="HAMAP" id="MF_01274">
    <property type="entry name" value="Pantothen_kinase_3"/>
    <property type="match status" value="1"/>
</dbReference>
<keyword evidence="12 16" id="KW-0630">Potassium</keyword>
<evidence type="ECO:0000256" key="11">
    <source>
        <dbReference type="ARBA" id="ARBA00022840"/>
    </source>
</evidence>
<dbReference type="InterPro" id="IPR043129">
    <property type="entry name" value="ATPase_NBD"/>
</dbReference>
<dbReference type="CDD" id="cd24015">
    <property type="entry name" value="ASKHA_NBD_PanK-III"/>
    <property type="match status" value="1"/>
</dbReference>
<feature type="active site" description="Proton acceptor" evidence="16">
    <location>
        <position position="113"/>
    </location>
</feature>
<dbReference type="RefSeq" id="WP_370596647.1">
    <property type="nucleotide sequence ID" value="NZ_JALBUR010000044.1"/>
</dbReference>
<keyword evidence="18" id="KW-1185">Reference proteome</keyword>
<dbReference type="AlphaFoldDB" id="A0AB35U4P2"/>
<keyword evidence="10 16" id="KW-0418">Kinase</keyword>
<evidence type="ECO:0000256" key="8">
    <source>
        <dbReference type="ARBA" id="ARBA00022679"/>
    </source>
</evidence>
<evidence type="ECO:0000256" key="3">
    <source>
        <dbReference type="ARBA" id="ARBA00004496"/>
    </source>
</evidence>
<feature type="binding site" evidence="16">
    <location>
        <position position="133"/>
    </location>
    <ligand>
        <name>K(+)</name>
        <dbReference type="ChEBI" id="CHEBI:29103"/>
    </ligand>
</feature>
<evidence type="ECO:0000256" key="16">
    <source>
        <dbReference type="HAMAP-Rule" id="MF_01274"/>
    </source>
</evidence>
<evidence type="ECO:0000256" key="10">
    <source>
        <dbReference type="ARBA" id="ARBA00022777"/>
    </source>
</evidence>
<sequence length="259" mass="27854">MMHGYLLAIDAGNTHVRIGLMDEEKIVFTIRLSSLTPRTADEYWLAVRDFLQDAGIDRKQVAGAIISCVVPDALHALVSCVKKYFDLDALVVGPGIRTGISVRTDNPREIGADRIVNAAYGHAMYPQGVIVADFGTAVTYDYVSAEGIFAYTLIAPGLDICAQALKNNTAKLPGIALQMPSGILAKNTVSGMQAGVMYSYLGGVEKVIAMMKHALHTDCPVVATGGLGRMIASNTHAIDTYDPDVAFKGMRMIYNLNQK</sequence>
<dbReference type="EMBL" id="JALBUR010000044">
    <property type="protein sequence ID" value="MDX8420523.1"/>
    <property type="molecule type" value="Genomic_DNA"/>
</dbReference>
<keyword evidence="16" id="KW-0479">Metal-binding</keyword>
<keyword evidence="7 16" id="KW-0963">Cytoplasm</keyword>
<evidence type="ECO:0000256" key="13">
    <source>
        <dbReference type="ARBA" id="ARBA00022993"/>
    </source>
</evidence>
<dbReference type="Pfam" id="PF03309">
    <property type="entry name" value="Pan_kinase"/>
    <property type="match status" value="1"/>
</dbReference>
<name>A0AB35U4P2_9FIRM</name>
<dbReference type="GO" id="GO:0004594">
    <property type="term" value="F:pantothenate kinase activity"/>
    <property type="evidence" value="ECO:0007669"/>
    <property type="project" value="UniProtKB-UniRule"/>
</dbReference>
<comment type="similarity">
    <text evidence="14 16">Belongs to the type III pantothenate kinase family.</text>
</comment>
<dbReference type="GO" id="GO:0046872">
    <property type="term" value="F:metal ion binding"/>
    <property type="evidence" value="ECO:0007669"/>
    <property type="project" value="UniProtKB-KW"/>
</dbReference>
<dbReference type="PANTHER" id="PTHR34265:SF1">
    <property type="entry name" value="TYPE III PANTOTHENATE KINASE"/>
    <property type="match status" value="1"/>
</dbReference>
<evidence type="ECO:0000256" key="7">
    <source>
        <dbReference type="ARBA" id="ARBA00022490"/>
    </source>
</evidence>
<comment type="pathway">
    <text evidence="4 16">Cofactor biosynthesis; coenzyme A biosynthesis; CoA from (R)-pantothenate: step 1/5.</text>
</comment>
<accession>A0AB35U4P2</accession>
<comment type="cofactor">
    <cofactor evidence="16">
        <name>NH4(+)</name>
        <dbReference type="ChEBI" id="CHEBI:28938"/>
    </cofactor>
    <cofactor evidence="16">
        <name>K(+)</name>
        <dbReference type="ChEBI" id="CHEBI:29103"/>
    </cofactor>
    <text evidence="16">A monovalent cation. Ammonium or potassium.</text>
</comment>
<evidence type="ECO:0000256" key="14">
    <source>
        <dbReference type="ARBA" id="ARBA00038036"/>
    </source>
</evidence>